<keyword evidence="17" id="KW-1185">Reference proteome</keyword>
<dbReference type="EMBL" id="DVAB01000037">
    <property type="protein sequence ID" value="HIK00755.1"/>
    <property type="molecule type" value="Genomic_DNA"/>
</dbReference>
<comment type="similarity">
    <text evidence="1 13 14">Belongs to the RNA polymerase beta' chain family.</text>
</comment>
<feature type="binding site" evidence="13">
    <location>
        <position position="61"/>
    </location>
    <ligand>
        <name>Zn(2+)</name>
        <dbReference type="ChEBI" id="CHEBI:29105"/>
        <label>1</label>
    </ligand>
</feature>
<feature type="binding site" evidence="13">
    <location>
        <position position="74"/>
    </location>
    <ligand>
        <name>Zn(2+)</name>
        <dbReference type="ChEBI" id="CHEBI:29105"/>
        <label>1</label>
    </ligand>
</feature>
<dbReference type="InterPro" id="IPR006592">
    <property type="entry name" value="RNA_pol_N"/>
</dbReference>
<evidence type="ECO:0000256" key="12">
    <source>
        <dbReference type="ARBA" id="ARBA00053389"/>
    </source>
</evidence>
<dbReference type="SMART" id="SM00663">
    <property type="entry name" value="RPOLA_N"/>
    <property type="match status" value="1"/>
</dbReference>
<dbReference type="Gene3D" id="6.20.50.80">
    <property type="match status" value="1"/>
</dbReference>
<dbReference type="InterPro" id="IPR045867">
    <property type="entry name" value="DNA-dir_RpoC_beta_prime"/>
</dbReference>
<evidence type="ECO:0000256" key="11">
    <source>
        <dbReference type="ARBA" id="ARBA00048552"/>
    </source>
</evidence>
<evidence type="ECO:0000256" key="7">
    <source>
        <dbReference type="ARBA" id="ARBA00022833"/>
    </source>
</evidence>
<dbReference type="InterPro" id="IPR042102">
    <property type="entry name" value="RNA_pol_Rpb1_3_sf"/>
</dbReference>
<feature type="binding site" evidence="13">
    <location>
        <position position="104"/>
    </location>
    <ligand>
        <name>Zn(2+)</name>
        <dbReference type="ChEBI" id="CHEBI:29105"/>
        <label>2</label>
    </ligand>
</feature>
<evidence type="ECO:0000256" key="8">
    <source>
        <dbReference type="ARBA" id="ARBA00022842"/>
    </source>
</evidence>
<feature type="binding site" evidence="13">
    <location>
        <position position="452"/>
    </location>
    <ligand>
        <name>Mg(2+)</name>
        <dbReference type="ChEBI" id="CHEBI:18420"/>
    </ligand>
</feature>
<dbReference type="CDD" id="cd02582">
    <property type="entry name" value="RNAP_archeal_A"/>
    <property type="match status" value="1"/>
</dbReference>
<dbReference type="PANTHER" id="PTHR19376">
    <property type="entry name" value="DNA-DIRECTED RNA POLYMERASE"/>
    <property type="match status" value="1"/>
</dbReference>
<dbReference type="NCBIfam" id="TIGR02390">
    <property type="entry name" value="RNA_pol_rpoA1"/>
    <property type="match status" value="1"/>
</dbReference>
<feature type="binding site" evidence="13">
    <location>
        <position position="101"/>
    </location>
    <ligand>
        <name>Zn(2+)</name>
        <dbReference type="ChEBI" id="CHEBI:29105"/>
        <label>2</label>
    </ligand>
</feature>
<dbReference type="EC" id="2.7.7.6" evidence="13"/>
<keyword evidence="3 13" id="KW-0963">Cytoplasm</keyword>
<dbReference type="Pfam" id="PF04983">
    <property type="entry name" value="RNA_pol_Rpb1_3"/>
    <property type="match status" value="1"/>
</dbReference>
<reference evidence="16 17" key="1">
    <citation type="journal article" name="Nat. Commun.">
        <title>Undinarchaeota illuminate DPANN phylogeny and the impact of gene transfer on archaeal evolution.</title>
        <authorList>
            <person name="Dombrowski N."/>
            <person name="Williams T.A."/>
            <person name="Sun J."/>
            <person name="Woodcroft B.J."/>
            <person name="Lee J.H."/>
            <person name="Minh B.Q."/>
            <person name="Rinke C."/>
            <person name="Spang A."/>
        </authorList>
    </citation>
    <scope>NUCLEOTIDE SEQUENCE [LARGE SCALE GENOMIC DNA]</scope>
    <source>
        <strain evidence="16">MAG_bin1129</strain>
    </source>
</reference>
<feature type="binding site" evidence="13">
    <location>
        <position position="71"/>
    </location>
    <ligand>
        <name>Zn(2+)</name>
        <dbReference type="ChEBI" id="CHEBI:29105"/>
        <label>1</label>
    </ligand>
</feature>
<sequence length="856" mass="96634">MPEFINKRIDRIKFGILSPKVTKKMSVVKIITPDTHDTDGYPIKGGLMDPRMGVIDPGLRCRTCKGKMGDCPGHFGFIELARPVIHVGYSKMVYNILRSICKACSRVLMPQKRIDEYKERLKNILGGEIEFENIVKDAIKEARKAKACPNCKTKVEKIKFEKPTTFTEDNQRIMPTEIRERMEKIPDDDIIIFGLNPEDSRPEWMVLTLLPVPPVTVRPSITLETGERSEDDLTHKLVDIIRLNQRLRENIEAGAPHLIIEDQWELVQYHVTTYLDNEVTGVPTARHRSGRPLKTLKQRLKGKEGRFRHSLAGKRVDFSARTVISPDPNISIDEVGVPVDIAKELTVPERVTTLNLEKLKELVMRGDDYPGANYVIRLDGKRIKITEEIKKERADELTAGFIVERHLTEGDIVLFNRQPSLHRMSIMAHRVKVLPGRTFRLNLCVCTPYNADFDGDEMNLHVPQTEEARTEARLLMQVQTQIRSPRFAGPIIGAIHDHVTGLYYLTSGEVTEKEAATLLARTTYRGHMPRGSAGKIDGKKIFSLFVPKEVSSKFKGKDRQDVVIRKGELIKGAIDDRAIGAMSGRLLEEILRKTGPSGVKEFLDNVTKLGIAYLDMKGFTTGLDDEDLPQKAREELGDTLKKAGKKVDELIKEYREGTLKPSKGKSVEDTLEELIMLELNDARTKAGEIAEKHLTETENNYALLMAKIGARGSMLNITQMSACIGQQAVRGKRIMRGYGERTLPHFPEGDLGARSRGFVASSYKSGMDPIEFFFHAMGGRESLTDTAMRTPKSGYMQRRLINAMQDLIVDYNETVRDGRGVVIQFKYGEDGIDPSRSHRGTIPIKRIIRDVQRGRE</sequence>
<evidence type="ECO:0000256" key="5">
    <source>
        <dbReference type="ARBA" id="ARBA00022695"/>
    </source>
</evidence>
<evidence type="ECO:0000256" key="4">
    <source>
        <dbReference type="ARBA" id="ARBA00022679"/>
    </source>
</evidence>
<evidence type="ECO:0000256" key="9">
    <source>
        <dbReference type="ARBA" id="ARBA00023125"/>
    </source>
</evidence>
<dbReference type="Gene3D" id="1.10.274.100">
    <property type="entry name" value="RNA polymerase Rpb1, domain 3"/>
    <property type="match status" value="1"/>
</dbReference>
<dbReference type="InterPro" id="IPR007083">
    <property type="entry name" value="RNA_pol_Rpb1_4"/>
</dbReference>
<dbReference type="Pfam" id="PF05000">
    <property type="entry name" value="RNA_pol_Rpb1_4"/>
    <property type="match status" value="1"/>
</dbReference>
<dbReference type="FunFam" id="2.40.40.20:FF:000019">
    <property type="entry name" value="DNA-directed RNA polymerase II subunit RPB1"/>
    <property type="match status" value="1"/>
</dbReference>
<evidence type="ECO:0000256" key="6">
    <source>
        <dbReference type="ARBA" id="ARBA00022723"/>
    </source>
</evidence>
<keyword evidence="7 13" id="KW-0862">Zinc</keyword>
<dbReference type="FunFam" id="4.10.860.120:FF:000003">
    <property type="entry name" value="DNA-directed RNA polymerase subunit"/>
    <property type="match status" value="1"/>
</dbReference>
<dbReference type="AlphaFoldDB" id="A0A832X6D2"/>
<evidence type="ECO:0000256" key="2">
    <source>
        <dbReference type="ARBA" id="ARBA00022478"/>
    </source>
</evidence>
<comment type="function">
    <text evidence="14">DNA-dependent RNA polymerase catalyzes the transcription of DNA into RNA using the four ribonucleoside triphosphates as substrates.</text>
</comment>
<comment type="cofactor">
    <cofactor evidence="13">
        <name>Mg(2+)</name>
        <dbReference type="ChEBI" id="CHEBI:18420"/>
    </cofactor>
</comment>
<dbReference type="InterPro" id="IPR012758">
    <property type="entry name" value="RPO1N"/>
</dbReference>
<gene>
    <name evidence="13" type="primary">rpo1N</name>
    <name evidence="13" type="synonym">rpoA1</name>
    <name evidence="16" type="ORF">H1016_04430</name>
</gene>
<keyword evidence="4 13" id="KW-0808">Transferase</keyword>
<feature type="binding site" evidence="13">
    <location>
        <position position="64"/>
    </location>
    <ligand>
        <name>Zn(2+)</name>
        <dbReference type="ChEBI" id="CHEBI:29105"/>
        <label>1</label>
    </ligand>
</feature>
<feature type="binding site" evidence="13">
    <location>
        <position position="151"/>
    </location>
    <ligand>
        <name>Zn(2+)</name>
        <dbReference type="ChEBI" id="CHEBI:29105"/>
        <label>2</label>
    </ligand>
</feature>
<comment type="subcellular location">
    <subcellularLocation>
        <location evidence="13">Cytoplasm</location>
    </subcellularLocation>
</comment>
<keyword evidence="2 13" id="KW-0240">DNA-directed RNA polymerase</keyword>
<evidence type="ECO:0000313" key="16">
    <source>
        <dbReference type="EMBL" id="HIK00755.1"/>
    </source>
</evidence>
<evidence type="ECO:0000256" key="10">
    <source>
        <dbReference type="ARBA" id="ARBA00023163"/>
    </source>
</evidence>
<dbReference type="GO" id="GO:0003677">
    <property type="term" value="F:DNA binding"/>
    <property type="evidence" value="ECO:0007669"/>
    <property type="project" value="UniProtKB-UniRule"/>
</dbReference>
<dbReference type="GO" id="GO:0000287">
    <property type="term" value="F:magnesium ion binding"/>
    <property type="evidence" value="ECO:0007669"/>
    <property type="project" value="UniProtKB-UniRule"/>
</dbReference>
<keyword evidence="10 13" id="KW-0804">Transcription</keyword>
<dbReference type="InterPro" id="IPR044893">
    <property type="entry name" value="RNA_pol_Rpb1_clamp_domain"/>
</dbReference>
<dbReference type="Gene3D" id="2.40.40.20">
    <property type="match status" value="1"/>
</dbReference>
<dbReference type="Pfam" id="PF04997">
    <property type="entry name" value="RNA_pol_Rpb1_1"/>
    <property type="match status" value="1"/>
</dbReference>
<dbReference type="Gene3D" id="3.30.1490.180">
    <property type="entry name" value="RNA polymerase ii"/>
    <property type="match status" value="1"/>
</dbReference>
<comment type="catalytic activity">
    <reaction evidence="11 13 14">
        <text>RNA(n) + a ribonucleoside 5'-triphosphate = RNA(n+1) + diphosphate</text>
        <dbReference type="Rhea" id="RHEA:21248"/>
        <dbReference type="Rhea" id="RHEA-COMP:14527"/>
        <dbReference type="Rhea" id="RHEA-COMP:17342"/>
        <dbReference type="ChEBI" id="CHEBI:33019"/>
        <dbReference type="ChEBI" id="CHEBI:61557"/>
        <dbReference type="ChEBI" id="CHEBI:140395"/>
        <dbReference type="EC" id="2.7.7.6"/>
    </reaction>
</comment>
<feature type="binding site" evidence="13">
    <location>
        <position position="148"/>
    </location>
    <ligand>
        <name>Zn(2+)</name>
        <dbReference type="ChEBI" id="CHEBI:29105"/>
        <label>2</label>
    </ligand>
</feature>
<dbReference type="GO" id="GO:0008270">
    <property type="term" value="F:zinc ion binding"/>
    <property type="evidence" value="ECO:0007669"/>
    <property type="project" value="UniProtKB-UniRule"/>
</dbReference>
<feature type="binding site" evidence="13">
    <location>
        <position position="456"/>
    </location>
    <ligand>
        <name>Mg(2+)</name>
        <dbReference type="ChEBI" id="CHEBI:18420"/>
    </ligand>
</feature>
<dbReference type="GO" id="GO:0000428">
    <property type="term" value="C:DNA-directed RNA polymerase complex"/>
    <property type="evidence" value="ECO:0007669"/>
    <property type="project" value="UniProtKB-KW"/>
</dbReference>
<evidence type="ECO:0000259" key="15">
    <source>
        <dbReference type="SMART" id="SM00663"/>
    </source>
</evidence>
<comment type="caution">
    <text evidence="16">The sequence shown here is derived from an EMBL/GenBank/DDBJ whole genome shotgun (WGS) entry which is preliminary data.</text>
</comment>
<dbReference type="InterPro" id="IPR000722">
    <property type="entry name" value="RNA_pol_asu"/>
</dbReference>
<evidence type="ECO:0000256" key="3">
    <source>
        <dbReference type="ARBA" id="ARBA00022490"/>
    </source>
</evidence>
<accession>A0A832X6D2</accession>
<feature type="domain" description="RNA polymerase N-terminal" evidence="15">
    <location>
        <begin position="203"/>
        <end position="506"/>
    </location>
</feature>
<dbReference type="GO" id="GO:0005737">
    <property type="term" value="C:cytoplasm"/>
    <property type="evidence" value="ECO:0007669"/>
    <property type="project" value="UniProtKB-SubCell"/>
</dbReference>
<comment type="function">
    <text evidence="12 13">DNA-dependent RNA polymerase (RNAP) catalyzes the transcription of DNA into RNA using the four ribonucleoside triphosphates as substrates. Forms the clamp head domain.</text>
</comment>
<dbReference type="InterPro" id="IPR007080">
    <property type="entry name" value="RNA_pol_Rpb1_1"/>
</dbReference>
<dbReference type="InterPro" id="IPR007081">
    <property type="entry name" value="RNA_pol_Rpb1_5"/>
</dbReference>
<dbReference type="SUPFAM" id="SSF64484">
    <property type="entry name" value="beta and beta-prime subunits of DNA dependent RNA-polymerase"/>
    <property type="match status" value="1"/>
</dbReference>
<evidence type="ECO:0000256" key="1">
    <source>
        <dbReference type="ARBA" id="ARBA00006460"/>
    </source>
</evidence>
<dbReference type="InterPro" id="IPR038120">
    <property type="entry name" value="Rpb1_funnel_sf"/>
</dbReference>
<keyword evidence="8 13" id="KW-0460">Magnesium</keyword>
<name>A0A832X6D2_9ARCH</name>
<evidence type="ECO:0000256" key="13">
    <source>
        <dbReference type="HAMAP-Rule" id="MF_00863"/>
    </source>
</evidence>
<dbReference type="HAMAP" id="MF_00863">
    <property type="entry name" value="RNApol_arch_Rpo1N"/>
    <property type="match status" value="1"/>
</dbReference>
<proteinExistence type="inferred from homology"/>
<keyword evidence="5 13" id="KW-0548">Nucleotidyltransferase</keyword>
<feature type="binding site" evidence="13">
    <location>
        <position position="454"/>
    </location>
    <ligand>
        <name>Mg(2+)</name>
        <dbReference type="ChEBI" id="CHEBI:18420"/>
    </ligand>
</feature>
<dbReference type="Gene3D" id="4.10.860.120">
    <property type="entry name" value="RNA polymerase II, clamp domain"/>
    <property type="match status" value="2"/>
</dbReference>
<dbReference type="Proteomes" id="UP000646946">
    <property type="component" value="Unassembled WGS sequence"/>
</dbReference>
<evidence type="ECO:0000313" key="17">
    <source>
        <dbReference type="Proteomes" id="UP000646946"/>
    </source>
</evidence>
<comment type="cofactor">
    <cofactor evidence="13">
        <name>Zn(2+)</name>
        <dbReference type="ChEBI" id="CHEBI:29105"/>
    </cofactor>
    <text evidence="13">Binds at least 2 Zn(2+) per subunit.</text>
</comment>
<keyword evidence="9 13" id="KW-0238">DNA-binding</keyword>
<evidence type="ECO:0000256" key="14">
    <source>
        <dbReference type="RuleBase" id="RU004279"/>
    </source>
</evidence>
<protein>
    <recommendedName>
        <fullName evidence="13">DNA-directed RNA polymerase subunit Rpo1N</fullName>
        <ecNumber evidence="13">2.7.7.6</ecNumber>
    </recommendedName>
    <alternativeName>
        <fullName evidence="13">DNA-directed RNA polymerase subunit A'</fullName>
    </alternativeName>
</protein>
<keyword evidence="6 13" id="KW-0479">Metal-binding</keyword>
<dbReference type="InterPro" id="IPR007066">
    <property type="entry name" value="RNA_pol_Rpb1_3"/>
</dbReference>
<organism evidence="16 17">
    <name type="scientific">Candidatus Naiadarchaeum limnaeum</name>
    <dbReference type="NCBI Taxonomy" id="2756139"/>
    <lineage>
        <taxon>Archaea</taxon>
        <taxon>Candidatus Undinarchaeota</taxon>
        <taxon>Candidatus Undinarchaeia</taxon>
        <taxon>Candidatus Naiadarchaeales</taxon>
        <taxon>Candidatus Naiadarchaeaceae</taxon>
        <taxon>Candidatus Naiadarchaeum</taxon>
    </lineage>
</organism>
<comment type="subunit">
    <text evidence="13">Part of the RNA polymerase complex.</text>
</comment>
<dbReference type="NCBIfam" id="NF006336">
    <property type="entry name" value="PRK08566.1"/>
    <property type="match status" value="1"/>
</dbReference>
<dbReference type="Gene3D" id="6.10.250.2940">
    <property type="match status" value="1"/>
</dbReference>
<dbReference type="Pfam" id="PF04998">
    <property type="entry name" value="RNA_pol_Rpb1_5"/>
    <property type="match status" value="1"/>
</dbReference>
<dbReference type="PANTHER" id="PTHR19376:SF32">
    <property type="entry name" value="DNA-DIRECTED RNA POLYMERASE III SUBUNIT RPC1"/>
    <property type="match status" value="1"/>
</dbReference>
<dbReference type="Gene3D" id="1.10.132.30">
    <property type="match status" value="1"/>
</dbReference>
<dbReference type="GO" id="GO:0003899">
    <property type="term" value="F:DNA-directed RNA polymerase activity"/>
    <property type="evidence" value="ECO:0007669"/>
    <property type="project" value="UniProtKB-UniRule"/>
</dbReference>
<dbReference type="Pfam" id="PF00623">
    <property type="entry name" value="RNA_pol_Rpb1_2"/>
    <property type="match status" value="1"/>
</dbReference>
<dbReference type="GO" id="GO:0006351">
    <property type="term" value="P:DNA-templated transcription"/>
    <property type="evidence" value="ECO:0007669"/>
    <property type="project" value="UniProtKB-UniRule"/>
</dbReference>